<name>A0A9P6WLE2_9ASCO</name>
<dbReference type="InterPro" id="IPR043129">
    <property type="entry name" value="ATPase_NBD"/>
</dbReference>
<comment type="caution">
    <text evidence="7">The sequence shown here is derived from an EMBL/GenBank/DDBJ whole genome shotgun (WGS) entry which is preliminary data.</text>
</comment>
<dbReference type="Proteomes" id="UP000697127">
    <property type="component" value="Unassembled WGS sequence"/>
</dbReference>
<gene>
    <name evidence="7" type="primary">LHS1</name>
    <name evidence="7" type="ORF">C6P40_005265</name>
</gene>
<proteinExistence type="predicted"/>
<protein>
    <submittedName>
        <fullName evidence="7">Lumenal Hsp70 protein</fullName>
    </submittedName>
</protein>
<feature type="compositionally biased region" description="Low complexity" evidence="6">
    <location>
        <begin position="811"/>
        <end position="838"/>
    </location>
</feature>
<keyword evidence="4" id="KW-0067">ATP-binding</keyword>
<dbReference type="GO" id="GO:0030968">
    <property type="term" value="P:endoplasmic reticulum unfolded protein response"/>
    <property type="evidence" value="ECO:0007669"/>
    <property type="project" value="TreeGrafter"/>
</dbReference>
<evidence type="ECO:0000256" key="6">
    <source>
        <dbReference type="SAM" id="MobiDB-lite"/>
    </source>
</evidence>
<dbReference type="Gene3D" id="1.20.1270.10">
    <property type="match status" value="1"/>
</dbReference>
<dbReference type="CDD" id="cd10230">
    <property type="entry name" value="ASKHA_NBD_HSP70_HYOU1"/>
    <property type="match status" value="1"/>
</dbReference>
<evidence type="ECO:0000256" key="1">
    <source>
        <dbReference type="ARBA" id="ARBA00004319"/>
    </source>
</evidence>
<keyword evidence="2" id="KW-0732">Signal</keyword>
<keyword evidence="3" id="KW-0547">Nucleotide-binding</keyword>
<evidence type="ECO:0000313" key="7">
    <source>
        <dbReference type="EMBL" id="KAG0689289.1"/>
    </source>
</evidence>
<dbReference type="GO" id="GO:0005788">
    <property type="term" value="C:endoplasmic reticulum lumen"/>
    <property type="evidence" value="ECO:0007669"/>
    <property type="project" value="UniProtKB-SubCell"/>
</dbReference>
<dbReference type="GO" id="GO:0034663">
    <property type="term" value="C:endoplasmic reticulum chaperone complex"/>
    <property type="evidence" value="ECO:0007669"/>
    <property type="project" value="TreeGrafter"/>
</dbReference>
<sequence length="844" mass="93961">MKFSINFGTEYTKAILVAPGVPFDILLTSESKRKDVSGLALLMDVNDDGKPDFHRKFGTHALSTCIKSPQSCMIYLKPLLGGSTVNTAMREYSYKFPGVTLGIQGGRDAVTLVTSDKTGKHNETLLLEEVVGMTFLEIKNRALDYWKERSPETVGTIDEVVISVPRYFTEAARISLTDAAELAGLKVIALVDDGLSVALDYAQKRNDFEENTKEYHLIFDAGAGSTKLSLVSIANVNETLNLELENYAYSDILNGEFFTTAVRSIILDKFCAENGIENDDVLFDFKAMQKLWQASEKTKLILSANSETKVTIESLYGDIDFKGIVTRDELESVMTAPMDLLKPLFINVLEGFDIKKLNSIILAGGSSRVPMIQQALSSYLGSDELISKNVNADESVVFGTTLVGAQALGLTRKRQFNIIDRSSVKYDIKYSSANDSSVGGLIEVPKGILSDKKFSVNLTEFSNEYLKGINVEVLQNGDVITQIYNFTTPKRFNSTTCEGGLKYVLNYGFSKSDIFQVNSIKMECHSLINGTVSKVPKHGNMPVESTYFGFQPMPASMKRSSISRLNALETRDLERQKMSDIKNKLEGKLYELRYLLEEYESVLPSDIYDTYSVNVTEGLDWLDYESDEATLKDVETKLNEITKIQSEVLLYELVNEYENAVINLKTPYEELLAKKDALTLNIDNIINKDKKLSSECEKYGIDFESLVSKLHSGSWPKLETIMDKIDESFSAVGEGVKLLEAGAKKYEEIARHLLVNSIKNIEKSEKLIESIEKGYETVAANRKEFIQYQLQEAKKKLKKEKKAAASSEDVTSTNPTSTNPTSTNPNSTNITSPTTSSSVVHDEL</sequence>
<evidence type="ECO:0000256" key="2">
    <source>
        <dbReference type="ARBA" id="ARBA00022729"/>
    </source>
</evidence>
<dbReference type="AlphaFoldDB" id="A0A9P6WLE2"/>
<keyword evidence="5" id="KW-0143">Chaperone</keyword>
<dbReference type="GO" id="GO:0140662">
    <property type="term" value="F:ATP-dependent protein folding chaperone"/>
    <property type="evidence" value="ECO:0007669"/>
    <property type="project" value="InterPro"/>
</dbReference>
<dbReference type="PROSITE" id="PS01036">
    <property type="entry name" value="HSP70_3"/>
    <property type="match status" value="1"/>
</dbReference>
<dbReference type="InterPro" id="IPR029048">
    <property type="entry name" value="HSP70_C_sf"/>
</dbReference>
<keyword evidence="8" id="KW-1185">Reference proteome</keyword>
<dbReference type="Pfam" id="PF00012">
    <property type="entry name" value="HSP70"/>
    <property type="match status" value="1"/>
</dbReference>
<comment type="subcellular location">
    <subcellularLocation>
        <location evidence="1">Endoplasmic reticulum lumen</location>
    </subcellularLocation>
</comment>
<dbReference type="PRINTS" id="PR00301">
    <property type="entry name" value="HEATSHOCK70"/>
</dbReference>
<dbReference type="SUPFAM" id="SSF100934">
    <property type="entry name" value="Heat shock protein 70kD (HSP70), C-terminal subdomain"/>
    <property type="match status" value="1"/>
</dbReference>
<dbReference type="GO" id="GO:0005524">
    <property type="term" value="F:ATP binding"/>
    <property type="evidence" value="ECO:0007669"/>
    <property type="project" value="UniProtKB-KW"/>
</dbReference>
<dbReference type="PANTHER" id="PTHR45639">
    <property type="entry name" value="HSC70CB, ISOFORM G-RELATED"/>
    <property type="match status" value="1"/>
</dbReference>
<accession>A0A9P6WLE2</accession>
<dbReference type="Gene3D" id="3.90.640.10">
    <property type="entry name" value="Actin, Chain A, domain 4"/>
    <property type="match status" value="1"/>
</dbReference>
<dbReference type="InterPro" id="IPR013126">
    <property type="entry name" value="Hsp_70_fam"/>
</dbReference>
<reference evidence="7" key="1">
    <citation type="submission" date="2020-11" db="EMBL/GenBank/DDBJ databases">
        <title>Kefir isolates.</title>
        <authorList>
            <person name="Marcisauskas S."/>
            <person name="Kim Y."/>
            <person name="Blasche S."/>
        </authorList>
    </citation>
    <scope>NUCLEOTIDE SEQUENCE</scope>
    <source>
        <strain evidence="7">Olga-1</strain>
    </source>
</reference>
<dbReference type="InterPro" id="IPR018181">
    <property type="entry name" value="Heat_shock_70_CS"/>
</dbReference>
<evidence type="ECO:0000313" key="8">
    <source>
        <dbReference type="Proteomes" id="UP000697127"/>
    </source>
</evidence>
<evidence type="ECO:0000256" key="5">
    <source>
        <dbReference type="ARBA" id="ARBA00023186"/>
    </source>
</evidence>
<dbReference type="PANTHER" id="PTHR45639:SF3">
    <property type="entry name" value="HYPOXIA UP-REGULATED PROTEIN 1"/>
    <property type="match status" value="1"/>
</dbReference>
<evidence type="ECO:0000256" key="4">
    <source>
        <dbReference type="ARBA" id="ARBA00022840"/>
    </source>
</evidence>
<dbReference type="EMBL" id="PUHW01000089">
    <property type="protein sequence ID" value="KAG0689289.1"/>
    <property type="molecule type" value="Genomic_DNA"/>
</dbReference>
<evidence type="ECO:0000256" key="3">
    <source>
        <dbReference type="ARBA" id="ARBA00022741"/>
    </source>
</evidence>
<organism evidence="7 8">
    <name type="scientific">Pichia californica</name>
    <dbReference type="NCBI Taxonomy" id="460514"/>
    <lineage>
        <taxon>Eukaryota</taxon>
        <taxon>Fungi</taxon>
        <taxon>Dikarya</taxon>
        <taxon>Ascomycota</taxon>
        <taxon>Saccharomycotina</taxon>
        <taxon>Pichiomycetes</taxon>
        <taxon>Pichiales</taxon>
        <taxon>Pichiaceae</taxon>
        <taxon>Pichia</taxon>
    </lineage>
</organism>
<dbReference type="Gene3D" id="3.30.420.40">
    <property type="match status" value="2"/>
</dbReference>
<dbReference type="FunFam" id="3.30.420.40:FF:000171">
    <property type="entry name" value="Heat shock 70 kDa protein 4"/>
    <property type="match status" value="1"/>
</dbReference>
<dbReference type="SUPFAM" id="SSF53067">
    <property type="entry name" value="Actin-like ATPase domain"/>
    <property type="match status" value="2"/>
</dbReference>
<dbReference type="Gene3D" id="3.30.30.30">
    <property type="match status" value="1"/>
</dbReference>
<feature type="region of interest" description="Disordered" evidence="6">
    <location>
        <begin position="797"/>
        <end position="844"/>
    </location>
</feature>